<dbReference type="AlphaFoldDB" id="A0A1X2GRY4"/>
<comment type="caution">
    <text evidence="2">The sequence shown here is derived from an EMBL/GenBank/DDBJ whole genome shotgun (WGS) entry which is preliminary data.</text>
</comment>
<sequence>MSSRDFVESYVKNKDAETTSYLADQQPSFDAQGQRSTPNLPSSGSSALPLPDEPAPEAPTSTFSFHRTTSNPIPATPQIPEPASQEKMPMEPQYAVRSYGDQRQHIHDTAQTNCADLHADLLQCFQHGSWWDKAKMCEDQKQQFWACFHSQKEFLKKANYKNPFSTPEEDERILLEALRLPNKQKEAKTSA</sequence>
<feature type="compositionally biased region" description="Low complexity" evidence="1">
    <location>
        <begin position="38"/>
        <end position="50"/>
    </location>
</feature>
<organism evidence="2 3">
    <name type="scientific">Hesseltinella vesiculosa</name>
    <dbReference type="NCBI Taxonomy" id="101127"/>
    <lineage>
        <taxon>Eukaryota</taxon>
        <taxon>Fungi</taxon>
        <taxon>Fungi incertae sedis</taxon>
        <taxon>Mucoromycota</taxon>
        <taxon>Mucoromycotina</taxon>
        <taxon>Mucoromycetes</taxon>
        <taxon>Mucorales</taxon>
        <taxon>Cunninghamellaceae</taxon>
        <taxon>Hesseltinella</taxon>
    </lineage>
</organism>
<evidence type="ECO:0000313" key="3">
    <source>
        <dbReference type="Proteomes" id="UP000242146"/>
    </source>
</evidence>
<feature type="compositionally biased region" description="Basic and acidic residues" evidence="1">
    <location>
        <begin position="1"/>
        <end position="17"/>
    </location>
</feature>
<feature type="compositionally biased region" description="Polar residues" evidence="1">
    <location>
        <begin position="60"/>
        <end position="73"/>
    </location>
</feature>
<feature type="compositionally biased region" description="Polar residues" evidence="1">
    <location>
        <begin position="18"/>
        <end position="37"/>
    </location>
</feature>
<reference evidence="2 3" key="1">
    <citation type="submission" date="2016-07" db="EMBL/GenBank/DDBJ databases">
        <title>Pervasive Adenine N6-methylation of Active Genes in Fungi.</title>
        <authorList>
            <consortium name="DOE Joint Genome Institute"/>
            <person name="Mondo S.J."/>
            <person name="Dannebaum R.O."/>
            <person name="Kuo R.C."/>
            <person name="Labutti K."/>
            <person name="Haridas S."/>
            <person name="Kuo A."/>
            <person name="Salamov A."/>
            <person name="Ahrendt S.R."/>
            <person name="Lipzen A."/>
            <person name="Sullivan W."/>
            <person name="Andreopoulos W.B."/>
            <person name="Clum A."/>
            <person name="Lindquist E."/>
            <person name="Daum C."/>
            <person name="Ramamoorthy G.K."/>
            <person name="Gryganskyi A."/>
            <person name="Culley D."/>
            <person name="Magnuson J.K."/>
            <person name="James T.Y."/>
            <person name="O'Malley M.A."/>
            <person name="Stajich J.E."/>
            <person name="Spatafora J.W."/>
            <person name="Visel A."/>
            <person name="Grigoriev I.V."/>
        </authorList>
    </citation>
    <scope>NUCLEOTIDE SEQUENCE [LARGE SCALE GENOMIC DNA]</scope>
    <source>
        <strain evidence="2 3">NRRL 3301</strain>
    </source>
</reference>
<name>A0A1X2GRY4_9FUNG</name>
<protein>
    <submittedName>
        <fullName evidence="2">Uncharacterized protein</fullName>
    </submittedName>
</protein>
<dbReference type="Proteomes" id="UP000242146">
    <property type="component" value="Unassembled WGS sequence"/>
</dbReference>
<evidence type="ECO:0000313" key="2">
    <source>
        <dbReference type="EMBL" id="ORX60250.1"/>
    </source>
</evidence>
<keyword evidence="3" id="KW-1185">Reference proteome</keyword>
<feature type="region of interest" description="Disordered" evidence="1">
    <location>
        <begin position="1"/>
        <end position="94"/>
    </location>
</feature>
<proteinExistence type="predicted"/>
<accession>A0A1X2GRY4</accession>
<dbReference type="OrthoDB" id="2103031at2759"/>
<dbReference type="EMBL" id="MCGT01000004">
    <property type="protein sequence ID" value="ORX60250.1"/>
    <property type="molecule type" value="Genomic_DNA"/>
</dbReference>
<evidence type="ECO:0000256" key="1">
    <source>
        <dbReference type="SAM" id="MobiDB-lite"/>
    </source>
</evidence>
<gene>
    <name evidence="2" type="ORF">DM01DRAFT_1332405</name>
</gene>